<dbReference type="PROSITE" id="PS00941">
    <property type="entry name" value="CARBOXYLESTERASE_B_2"/>
    <property type="match status" value="1"/>
</dbReference>
<dbReference type="EMBL" id="JAAMPI010000809">
    <property type="protein sequence ID" value="KAF4628467.1"/>
    <property type="molecule type" value="Genomic_DNA"/>
</dbReference>
<dbReference type="Pfam" id="PF00135">
    <property type="entry name" value="COesterase"/>
    <property type="match status" value="1"/>
</dbReference>
<dbReference type="SUPFAM" id="SSF53474">
    <property type="entry name" value="alpha/beta-Hydrolases"/>
    <property type="match status" value="1"/>
</dbReference>
<sequence>MTGEQNKWGRTPRCVLSQLHIKQAIQTNAYAFRISTKNFLIIFLDKELDVMTHSASPLRPGSEPSLAPPLGNLRFAAPTTPVYNSTVQKADKHGFLCLANQKGPGLQYGSARQPMDEDCLFVDVWAPTNATTTSNLPVMVFIQGGGWNSNSNGNFNGSMLVENSGLNMMVVTLNYRVGLLGALAGKEVVEGGSLNNGLKDVIYVLQWIQDRADLFGGDIHRVVLSGDSVGAMIITYLMAAYNGTGLPGYFHGAAAESSSFSGDAQVVDLQPHYNDLVKATGCGTSNSTLSCLRSLNVTELQTKSPVYGWSPVIDNDILVAPLYELYEQKRFRQVPVIYGSTTDEGTKNVDKTVTTATLDATIRKNLGNITDTQLNELKTIYPASLNNVTFSGAVLNASYPNAGNEWHRLAAMMGDLSSRCINDFQSDMHDAAGNTANWHYHYDVLDPRDEATGDRVYHVVELNAIWGPNNTDGSPPPYYRVSNDNGGNAGIIPIMQNYWISFVRTLDPNKLRLAGTAEWTPWTMKTRQRLLFHRNGTAMESMTDAEKARCKLVIQYSKARNAFAQPLKTLPPFANGTLPDPYQ</sequence>
<dbReference type="AlphaFoldDB" id="A0A8H4VZW2"/>
<protein>
    <recommendedName>
        <fullName evidence="1">Carboxylesterase type B domain-containing protein</fullName>
    </recommendedName>
</protein>
<evidence type="ECO:0000313" key="3">
    <source>
        <dbReference type="Proteomes" id="UP000566819"/>
    </source>
</evidence>
<name>A0A8H4VZW2_9HELO</name>
<feature type="domain" description="Carboxylesterase type B" evidence="1">
    <location>
        <begin position="67"/>
        <end position="547"/>
    </location>
</feature>
<gene>
    <name evidence="2" type="ORF">G7Y89_g9691</name>
</gene>
<comment type="caution">
    <text evidence="2">The sequence shown here is derived from an EMBL/GenBank/DDBJ whole genome shotgun (WGS) entry which is preliminary data.</text>
</comment>
<reference evidence="2 3" key="1">
    <citation type="submission" date="2020-03" db="EMBL/GenBank/DDBJ databases">
        <title>Draft Genome Sequence of Cudoniella acicularis.</title>
        <authorList>
            <person name="Buettner E."/>
            <person name="Kellner H."/>
        </authorList>
    </citation>
    <scope>NUCLEOTIDE SEQUENCE [LARGE SCALE GENOMIC DNA]</scope>
    <source>
        <strain evidence="2 3">DSM 108380</strain>
    </source>
</reference>
<dbReference type="Gene3D" id="3.40.50.1820">
    <property type="entry name" value="alpha/beta hydrolase"/>
    <property type="match status" value="1"/>
</dbReference>
<dbReference type="PANTHER" id="PTHR11559">
    <property type="entry name" value="CARBOXYLESTERASE"/>
    <property type="match status" value="1"/>
</dbReference>
<dbReference type="OrthoDB" id="408631at2759"/>
<evidence type="ECO:0000259" key="1">
    <source>
        <dbReference type="Pfam" id="PF00135"/>
    </source>
</evidence>
<dbReference type="InterPro" id="IPR019819">
    <property type="entry name" value="Carboxylesterase_B_CS"/>
</dbReference>
<dbReference type="InterPro" id="IPR029058">
    <property type="entry name" value="AB_hydrolase_fold"/>
</dbReference>
<dbReference type="Proteomes" id="UP000566819">
    <property type="component" value="Unassembled WGS sequence"/>
</dbReference>
<keyword evidence="3" id="KW-1185">Reference proteome</keyword>
<organism evidence="2 3">
    <name type="scientific">Cudoniella acicularis</name>
    <dbReference type="NCBI Taxonomy" id="354080"/>
    <lineage>
        <taxon>Eukaryota</taxon>
        <taxon>Fungi</taxon>
        <taxon>Dikarya</taxon>
        <taxon>Ascomycota</taxon>
        <taxon>Pezizomycotina</taxon>
        <taxon>Leotiomycetes</taxon>
        <taxon>Helotiales</taxon>
        <taxon>Tricladiaceae</taxon>
        <taxon>Cudoniella</taxon>
    </lineage>
</organism>
<evidence type="ECO:0000313" key="2">
    <source>
        <dbReference type="EMBL" id="KAF4628467.1"/>
    </source>
</evidence>
<dbReference type="InterPro" id="IPR050309">
    <property type="entry name" value="Type-B_Carboxylest/Lipase"/>
</dbReference>
<dbReference type="InterPro" id="IPR002018">
    <property type="entry name" value="CarbesteraseB"/>
</dbReference>
<accession>A0A8H4VZW2</accession>
<proteinExistence type="predicted"/>